<organism evidence="2 3">
    <name type="scientific">Stentor coeruleus</name>
    <dbReference type="NCBI Taxonomy" id="5963"/>
    <lineage>
        <taxon>Eukaryota</taxon>
        <taxon>Sar</taxon>
        <taxon>Alveolata</taxon>
        <taxon>Ciliophora</taxon>
        <taxon>Postciliodesmatophora</taxon>
        <taxon>Heterotrichea</taxon>
        <taxon>Heterotrichida</taxon>
        <taxon>Stentoridae</taxon>
        <taxon>Stentor</taxon>
    </lineage>
</organism>
<gene>
    <name evidence="2" type="ORF">SteCoe_21639</name>
</gene>
<dbReference type="Proteomes" id="UP000187209">
    <property type="component" value="Unassembled WGS sequence"/>
</dbReference>
<protein>
    <recommendedName>
        <fullName evidence="4">Transmembrane protein</fullName>
    </recommendedName>
</protein>
<reference evidence="2 3" key="1">
    <citation type="submission" date="2016-11" db="EMBL/GenBank/DDBJ databases">
        <title>The macronuclear genome of Stentor coeruleus: a giant cell with tiny introns.</title>
        <authorList>
            <person name="Slabodnick M."/>
            <person name="Ruby J.G."/>
            <person name="Reiff S.B."/>
            <person name="Swart E.C."/>
            <person name="Gosai S."/>
            <person name="Prabakaran S."/>
            <person name="Witkowska E."/>
            <person name="Larue G.E."/>
            <person name="Fisher S."/>
            <person name="Freeman R.M."/>
            <person name="Gunawardena J."/>
            <person name="Chu W."/>
            <person name="Stover N.A."/>
            <person name="Gregory B.D."/>
            <person name="Nowacki M."/>
            <person name="Derisi J."/>
            <person name="Roy S.W."/>
            <person name="Marshall W.F."/>
            <person name="Sood P."/>
        </authorList>
    </citation>
    <scope>NUCLEOTIDE SEQUENCE [LARGE SCALE GENOMIC DNA]</scope>
    <source>
        <strain evidence="2">WM001</strain>
    </source>
</reference>
<feature type="transmembrane region" description="Helical" evidence="1">
    <location>
        <begin position="113"/>
        <end position="139"/>
    </location>
</feature>
<dbReference type="AlphaFoldDB" id="A0A1R2BP77"/>
<keyword evidence="1" id="KW-0472">Membrane</keyword>
<evidence type="ECO:0008006" key="4">
    <source>
        <dbReference type="Google" id="ProtNLM"/>
    </source>
</evidence>
<feature type="transmembrane region" description="Helical" evidence="1">
    <location>
        <begin position="74"/>
        <end position="92"/>
    </location>
</feature>
<sequence>MGSKQKLTLNDLPTIDELKERFSHRERILSKQHPENSLELLKYKNSITRQFVFEEFEMLEFRDKELVNDIASKVVYYGLASVLIPTFLNITLARFTKNRIYDLHYMMRFSLRLAIYVTPLFLFTDYAFGAYTQISMYLIDKYGERVELYQKIPDPRIINPYFKEKIEDST</sequence>
<dbReference type="EMBL" id="MPUH01000517">
    <property type="protein sequence ID" value="OMJ78534.1"/>
    <property type="molecule type" value="Genomic_DNA"/>
</dbReference>
<keyword evidence="1" id="KW-0812">Transmembrane</keyword>
<accession>A0A1R2BP77</accession>
<keyword evidence="1" id="KW-1133">Transmembrane helix</keyword>
<keyword evidence="3" id="KW-1185">Reference proteome</keyword>
<proteinExistence type="predicted"/>
<evidence type="ECO:0000313" key="3">
    <source>
        <dbReference type="Proteomes" id="UP000187209"/>
    </source>
</evidence>
<evidence type="ECO:0000313" key="2">
    <source>
        <dbReference type="EMBL" id="OMJ78534.1"/>
    </source>
</evidence>
<name>A0A1R2BP77_9CILI</name>
<evidence type="ECO:0000256" key="1">
    <source>
        <dbReference type="SAM" id="Phobius"/>
    </source>
</evidence>
<comment type="caution">
    <text evidence="2">The sequence shown here is derived from an EMBL/GenBank/DDBJ whole genome shotgun (WGS) entry which is preliminary data.</text>
</comment>